<evidence type="ECO:0000256" key="1">
    <source>
        <dbReference type="SAM" id="SignalP"/>
    </source>
</evidence>
<proteinExistence type="predicted"/>
<keyword evidence="1" id="KW-0732">Signal</keyword>
<evidence type="ECO:0008006" key="4">
    <source>
        <dbReference type="Google" id="ProtNLM"/>
    </source>
</evidence>
<dbReference type="OrthoDB" id="2361370at2759"/>
<dbReference type="SUPFAM" id="SSF52047">
    <property type="entry name" value="RNI-like"/>
    <property type="match status" value="1"/>
</dbReference>
<dbReference type="InterPro" id="IPR032675">
    <property type="entry name" value="LRR_dom_sf"/>
</dbReference>
<dbReference type="Proteomes" id="UP000738359">
    <property type="component" value="Unassembled WGS sequence"/>
</dbReference>
<keyword evidence="3" id="KW-1185">Reference proteome</keyword>
<feature type="signal peptide" evidence="1">
    <location>
        <begin position="1"/>
        <end position="21"/>
    </location>
</feature>
<sequence length="567" mass="63602">MPRSAAHTVLATPELALLVSARLAQSDLAHCISVCKDWSRHFEPILWTTFCLKERPCESLINTALKSALARNLPLIRTLEIAVANDNLLKVLANGSADPSTLCTNLKSITLEDFQHMDLDLTSQYLASLFILNHGLTHLRLVFECFDTGAVPIALSRLESLQHLTIYSSRECEGNRTILMLLQACLPLPNLAELCIDLDLLWDDDAESFGELETIIKAASIARCARHPSSTKIESLQLPSNRSGTPNPLPLLLFESDLLDLVSCEIPWFDAEASMGDIERLIRERCPNLKHVRLTYLSDTSQYIDDRKVRSVIHGCSGLQSFVSQHFNDEGPNSAPRCIMRDLTSEHSQTLEVLDLTDCSLVYSDDLQEFLTECRQLKQLWVMNSSRKGSNIGISSVHIRTQDWVCMELTKLGLTIDRFPEVEDVFGELEVVGEPAVDGESEKDAITRLHAIAAKSVYTQIGRLEKLEVLALDRDTGPYTLGGDYSWDLTLSKGWLGEMAGLKRLKTLTLQGVFWSKMGQAEVEFMHEHWPLLREINLYGNSLPLGPQSPWRWLLNKRPQLSLVVTP</sequence>
<evidence type="ECO:0000313" key="3">
    <source>
        <dbReference type="Proteomes" id="UP000738359"/>
    </source>
</evidence>
<evidence type="ECO:0000313" key="2">
    <source>
        <dbReference type="EMBL" id="KAF9966171.1"/>
    </source>
</evidence>
<comment type="caution">
    <text evidence="2">The sequence shown here is derived from an EMBL/GenBank/DDBJ whole genome shotgun (WGS) entry which is preliminary data.</text>
</comment>
<dbReference type="EMBL" id="JAAAHY010000180">
    <property type="protein sequence ID" value="KAF9966171.1"/>
    <property type="molecule type" value="Genomic_DNA"/>
</dbReference>
<gene>
    <name evidence="2" type="ORF">BGZ70_003087</name>
</gene>
<protein>
    <recommendedName>
        <fullName evidence="4">F-box domain-containing protein</fullName>
    </recommendedName>
</protein>
<feature type="chain" id="PRO_5040478893" description="F-box domain-containing protein" evidence="1">
    <location>
        <begin position="22"/>
        <end position="567"/>
    </location>
</feature>
<dbReference type="AlphaFoldDB" id="A0A9P6JBD4"/>
<accession>A0A9P6JBD4</accession>
<name>A0A9P6JBD4_MORAP</name>
<dbReference type="Gene3D" id="3.80.10.10">
    <property type="entry name" value="Ribonuclease Inhibitor"/>
    <property type="match status" value="1"/>
</dbReference>
<organism evidence="2 3">
    <name type="scientific">Mortierella alpina</name>
    <name type="common">Oleaginous fungus</name>
    <name type="synonym">Mortierella renispora</name>
    <dbReference type="NCBI Taxonomy" id="64518"/>
    <lineage>
        <taxon>Eukaryota</taxon>
        <taxon>Fungi</taxon>
        <taxon>Fungi incertae sedis</taxon>
        <taxon>Mucoromycota</taxon>
        <taxon>Mortierellomycotina</taxon>
        <taxon>Mortierellomycetes</taxon>
        <taxon>Mortierellales</taxon>
        <taxon>Mortierellaceae</taxon>
        <taxon>Mortierella</taxon>
    </lineage>
</organism>
<reference evidence="2" key="1">
    <citation type="journal article" date="2020" name="Fungal Divers.">
        <title>Resolving the Mortierellaceae phylogeny through synthesis of multi-gene phylogenetics and phylogenomics.</title>
        <authorList>
            <person name="Vandepol N."/>
            <person name="Liber J."/>
            <person name="Desiro A."/>
            <person name="Na H."/>
            <person name="Kennedy M."/>
            <person name="Barry K."/>
            <person name="Grigoriev I.V."/>
            <person name="Miller A.N."/>
            <person name="O'Donnell K."/>
            <person name="Stajich J.E."/>
            <person name="Bonito G."/>
        </authorList>
    </citation>
    <scope>NUCLEOTIDE SEQUENCE</scope>
    <source>
        <strain evidence="2">CK1249</strain>
    </source>
</reference>